<feature type="non-terminal residue" evidence="1">
    <location>
        <position position="1"/>
    </location>
</feature>
<sequence>GVATDKRYRDWAARFPKHVQHIVSAPELVADGNAFQRHLRIQAAMTAIDAQTYVLPQSSHVPDLSLGSFLEGANVVAAQSQLRYEVEPRPLLVTDDVPLLKTPEDMLASAKLGTLYTGESSASSAAAEDEPAVNQDIAESDMAEPLVVCPIGTGSSVPSIYRNVSANIVDIPSYGGMVLDCGESTVSQLKRFLGHPTRNEHNRRIPKTYTQFIQSLRLLYISHMHADHHLGAIQLLHEWARLAPSTNRLTVLAPARFLSWLRDFSGVQDVGLQRIDFINCHDLRLDASPAGHVRRRVDAAKRSLGLTDMVTCSVVHCPWAYGVSLTHASGWRVVYSGDTRPCTNLVALGRHGTCRPTVLLHEATHSDDLLEDAIAKRHTTVSEAVAMAVAMRAENLLLTHFSQRCLTLPKWDPKNVRAVSVPRFGALVPAISAATANGSGDGSGDGEMVSEYEDMQQILGPLNIAAAFDLSAYSPADIARYRRNSASLRQVMRKEISALAAEEAESTANSDDEDDSHGGDAPKKPNPNQKKQKQKRQKQPTKQTAKPNPK</sequence>
<reference evidence="1" key="1">
    <citation type="submission" date="2022-07" db="EMBL/GenBank/DDBJ databases">
        <title>Phylogenomic reconstructions and comparative analyses of Kickxellomycotina fungi.</title>
        <authorList>
            <person name="Reynolds N.K."/>
            <person name="Stajich J.E."/>
            <person name="Barry K."/>
            <person name="Grigoriev I.V."/>
            <person name="Crous P."/>
            <person name="Smith M.E."/>
        </authorList>
    </citation>
    <scope>NUCLEOTIDE SEQUENCE</scope>
    <source>
        <strain evidence="1">NRRL 5244</strain>
    </source>
</reference>
<organism evidence="1 2">
    <name type="scientific">Linderina macrospora</name>
    <dbReference type="NCBI Taxonomy" id="4868"/>
    <lineage>
        <taxon>Eukaryota</taxon>
        <taxon>Fungi</taxon>
        <taxon>Fungi incertae sedis</taxon>
        <taxon>Zoopagomycota</taxon>
        <taxon>Kickxellomycotina</taxon>
        <taxon>Kickxellomycetes</taxon>
        <taxon>Kickxellales</taxon>
        <taxon>Kickxellaceae</taxon>
        <taxon>Linderina</taxon>
    </lineage>
</organism>
<dbReference type="EMBL" id="JANBPW010002739">
    <property type="protein sequence ID" value="KAJ1939775.1"/>
    <property type="molecule type" value="Genomic_DNA"/>
</dbReference>
<dbReference type="Proteomes" id="UP001150603">
    <property type="component" value="Unassembled WGS sequence"/>
</dbReference>
<gene>
    <name evidence="1" type="ORF">FBU59_004009</name>
</gene>
<name>A0ACC1J6Z6_9FUNG</name>
<proteinExistence type="predicted"/>
<evidence type="ECO:0000313" key="2">
    <source>
        <dbReference type="Proteomes" id="UP001150603"/>
    </source>
</evidence>
<keyword evidence="2" id="KW-1185">Reference proteome</keyword>
<comment type="caution">
    <text evidence="1">The sequence shown here is derived from an EMBL/GenBank/DDBJ whole genome shotgun (WGS) entry which is preliminary data.</text>
</comment>
<accession>A0ACC1J6Z6</accession>
<protein>
    <submittedName>
        <fullName evidence="1">Uncharacterized protein</fullName>
    </submittedName>
</protein>
<evidence type="ECO:0000313" key="1">
    <source>
        <dbReference type="EMBL" id="KAJ1939775.1"/>
    </source>
</evidence>